<dbReference type="PANTHER" id="PTHR36985">
    <property type="entry name" value="TRANSLOCATION AND ASSEMBLY MODULE SUBUNIT TAMB"/>
    <property type="match status" value="1"/>
</dbReference>
<evidence type="ECO:0000256" key="1">
    <source>
        <dbReference type="ARBA" id="ARBA00004167"/>
    </source>
</evidence>
<keyword evidence="2" id="KW-0812">Transmembrane</keyword>
<comment type="subcellular location">
    <subcellularLocation>
        <location evidence="1">Membrane</location>
        <topology evidence="1">Single-pass membrane protein</topology>
    </subcellularLocation>
</comment>
<dbReference type="Proteomes" id="UP001596043">
    <property type="component" value="Unassembled WGS sequence"/>
</dbReference>
<sequence length="1469" mass="162806">MLRTIGFLLVFFVLLLLIFSIPAVQTKVATIVTNKINKKYGTSIHIDRVGLKWNYDINIKGVYIEDHHQDTLIYSRSIATSILSVKKAIDGNLELGSIDLDGTQFHLKIYKDEDSDNISIFSKKFAPENPDPNAPPFTLTSSKITLEDAMFRYSNENLDDPLVLDYTQLETQLDDFTLVGEVVDTQIDHLTFTAKRGYAISSLTGDFHYDPDSITLQQFVLTTESSEIEGDIALDTSGDKMSDFINKVAIEAAFAKANISTNDISPFYDGFAKDKMFSLTGDVTGVLNDFKVTNLDVSGLNNSLIQGDVKFTNLIKGDQFEIEGYYRSVKTTYFDLKSLLPEVLSTLPPQMSKLGIIEMIGSSVITNTTLNTEGVVTSGLGNGYIDMLLTNYQNTDSATYKGSIDFDNFNLGKFINDPRVGKTSVDFEVDGKGFLQEFLDTKLSGVIYYINYNNYKYKDITVFGDLKNPVFNGEIIINDANLTAKVDGLIDVSKKINSYDFEADITYANLVNLNLVKDSVSILKGNVIMDMKGTGIEDAFGKLSFFDAVYQNKNDTYYFKDFDITSDFDEKNIRTIAINSSDIIDGTVSGNFRFNEVVPLFRNALGSLYTNYQPEVLTEDQFMDFDFTINNKIVEVFVPEIEFEPETIIKGSVISNDSEFKLTFKSPRIEAFGNMAEAIEVKVDNKNPLFNTYIAADSIDAGFYAVSDFNLINVTLKDTLFMRSEFSGGPRNDDRYDLSLYHTINEDGNSVVGFKKSKVVFKNNEWYINEENNERNRIVFDNNFKDLDIETIALTHQDERIDLKGVLRDSTYKDIKAQFTNVDLAKITPTIENLSLAGRVNGKLDLLQKDRAYYPNSTIGIDAFTINEYLLGQFDLTVEGNTSLSTYDIKSRLENQKGAPLVAEGNITVGEGTNATIDLDVGLTNFNLAPFDALGEGVISRIRGYVNGKAKVTGNYKNPDINGELQIRDGGLKIPYLNTDYDFKGLSSVSLSKQNFIFNAIQLEDVKHKTLGELNGSISHNAFSDWRLDLGVSTDRLLVLDTKEDLESLYYGTAFIAGNATLKGPVDNMVIDVFAETEPGTVFNVPIDDTESIGDSSYIHFLSPEEKEARLNGVVSDLTEIKGLSVNFDLDVDADALIEIVVDKENGSTLKGRGAGTLFIQLDTNGKFDMYGDFIAYSGTFNFKYKGLFQKEFKFRPDGNIRWEGDPAGALLDISAVYRAEANPSILLENPSVNRKIPVDVVINLEGELLKPDITFEIEFPGTGSSVVSELEYRLSDKNARELNAISLVSQGVFLSNASISTSGAVNNLLETTSSVLSGLIFNDDDSIFDVNLDLVQADNSPNLQSAGRVGITLSTQISNRVLINGKVGVPTGGISESVIVGDVEIDFLLSENGALRAKVFNRQTDIQFIGETEGYTQGAGISYAVDFNSFKELLRKIFKGKSKEVLDSLKEQQATQEKIGPDGVTFKN</sequence>
<protein>
    <submittedName>
        <fullName evidence="6">Translocation/assembly module TamB domain-containing protein</fullName>
    </submittedName>
</protein>
<keyword evidence="3" id="KW-1133">Transmembrane helix</keyword>
<evidence type="ECO:0000259" key="5">
    <source>
        <dbReference type="Pfam" id="PF04357"/>
    </source>
</evidence>
<evidence type="ECO:0000256" key="3">
    <source>
        <dbReference type="ARBA" id="ARBA00022989"/>
    </source>
</evidence>
<accession>A0ABV9HWM5</accession>
<dbReference type="PANTHER" id="PTHR36985:SF1">
    <property type="entry name" value="TRANSLOCATION AND ASSEMBLY MODULE SUBUNIT TAMB"/>
    <property type="match status" value="1"/>
</dbReference>
<organism evidence="6 7">
    <name type="scientific">Dokdonia ponticola</name>
    <dbReference type="NCBI Taxonomy" id="2041041"/>
    <lineage>
        <taxon>Bacteria</taxon>
        <taxon>Pseudomonadati</taxon>
        <taxon>Bacteroidota</taxon>
        <taxon>Flavobacteriia</taxon>
        <taxon>Flavobacteriales</taxon>
        <taxon>Flavobacteriaceae</taxon>
        <taxon>Dokdonia</taxon>
    </lineage>
</organism>
<name>A0ABV9HWM5_9FLAO</name>
<feature type="domain" description="Translocation and assembly module TamB C-terminal" evidence="5">
    <location>
        <begin position="1009"/>
        <end position="1428"/>
    </location>
</feature>
<dbReference type="Pfam" id="PF04357">
    <property type="entry name" value="TamB"/>
    <property type="match status" value="1"/>
</dbReference>
<proteinExistence type="predicted"/>
<evidence type="ECO:0000313" key="7">
    <source>
        <dbReference type="Proteomes" id="UP001596043"/>
    </source>
</evidence>
<dbReference type="EMBL" id="JBHSFV010000006">
    <property type="protein sequence ID" value="MFC4634559.1"/>
    <property type="molecule type" value="Genomic_DNA"/>
</dbReference>
<evidence type="ECO:0000256" key="4">
    <source>
        <dbReference type="ARBA" id="ARBA00023136"/>
    </source>
</evidence>
<evidence type="ECO:0000313" key="6">
    <source>
        <dbReference type="EMBL" id="MFC4634559.1"/>
    </source>
</evidence>
<keyword evidence="4" id="KW-0472">Membrane</keyword>
<comment type="caution">
    <text evidence="6">The sequence shown here is derived from an EMBL/GenBank/DDBJ whole genome shotgun (WGS) entry which is preliminary data.</text>
</comment>
<keyword evidence="7" id="KW-1185">Reference proteome</keyword>
<dbReference type="RefSeq" id="WP_379978930.1">
    <property type="nucleotide sequence ID" value="NZ_JBHSFV010000006.1"/>
</dbReference>
<reference evidence="7" key="1">
    <citation type="journal article" date="2019" name="Int. J. Syst. Evol. Microbiol.">
        <title>The Global Catalogue of Microorganisms (GCM) 10K type strain sequencing project: providing services to taxonomists for standard genome sequencing and annotation.</title>
        <authorList>
            <consortium name="The Broad Institute Genomics Platform"/>
            <consortium name="The Broad Institute Genome Sequencing Center for Infectious Disease"/>
            <person name="Wu L."/>
            <person name="Ma J."/>
        </authorList>
    </citation>
    <scope>NUCLEOTIDE SEQUENCE [LARGE SCALE GENOMIC DNA]</scope>
    <source>
        <strain evidence="7">YJ-61-S</strain>
    </source>
</reference>
<evidence type="ECO:0000256" key="2">
    <source>
        <dbReference type="ARBA" id="ARBA00022692"/>
    </source>
</evidence>
<gene>
    <name evidence="6" type="ORF">ACFO3O_11610</name>
</gene>
<dbReference type="InterPro" id="IPR007452">
    <property type="entry name" value="TamB_C"/>
</dbReference>